<feature type="binding site" evidence="4">
    <location>
        <position position="27"/>
    </location>
    <ligand>
        <name>Fe cation</name>
        <dbReference type="ChEBI" id="CHEBI:24875"/>
        <label>1</label>
    </ligand>
</feature>
<keyword evidence="2 4" id="KW-0479">Metal-binding</keyword>
<reference evidence="7" key="3">
    <citation type="submission" date="2015-06" db="UniProtKB">
        <authorList>
            <consortium name="EnsemblMetazoa"/>
        </authorList>
    </citation>
    <scope>IDENTIFICATION</scope>
</reference>
<dbReference type="GO" id="GO:0005506">
    <property type="term" value="F:iron ion binding"/>
    <property type="evidence" value="ECO:0007669"/>
    <property type="project" value="InterPro"/>
</dbReference>
<organism evidence="7 8">
    <name type="scientific">Helobdella robusta</name>
    <name type="common">Californian leech</name>
    <dbReference type="NCBI Taxonomy" id="6412"/>
    <lineage>
        <taxon>Eukaryota</taxon>
        <taxon>Metazoa</taxon>
        <taxon>Spiralia</taxon>
        <taxon>Lophotrochozoa</taxon>
        <taxon>Annelida</taxon>
        <taxon>Clitellata</taxon>
        <taxon>Hirudinea</taxon>
        <taxon>Rhynchobdellida</taxon>
        <taxon>Glossiphoniidae</taxon>
        <taxon>Helobdella</taxon>
    </lineage>
</organism>
<dbReference type="InterPro" id="IPR012312">
    <property type="entry name" value="Hemerythrin-like"/>
</dbReference>
<dbReference type="NCBIfam" id="TIGR02481">
    <property type="entry name" value="hemeryth_dom"/>
    <property type="match status" value="1"/>
</dbReference>
<dbReference type="PANTHER" id="PTHR37164">
    <property type="entry name" value="BACTERIOHEMERYTHRIN"/>
    <property type="match status" value="1"/>
</dbReference>
<dbReference type="AlphaFoldDB" id="T1G4I7"/>
<accession>T1G4I7</accession>
<evidence type="ECO:0000256" key="1">
    <source>
        <dbReference type="ARBA" id="ARBA00010587"/>
    </source>
</evidence>
<feature type="domain" description="Hemerythrin-like" evidence="5">
    <location>
        <begin position="19"/>
        <end position="119"/>
    </location>
</feature>
<dbReference type="KEGG" id="hro:HELRODRAFT_81783"/>
<feature type="binding site" evidence="4">
    <location>
        <position position="76"/>
    </location>
    <ligand>
        <name>Fe cation</name>
        <dbReference type="ChEBI" id="CHEBI:24875"/>
        <label>2</label>
    </ligand>
</feature>
<sequence length="121" mass="14257">MEAYEIPSPYEWDESFRVFYDKLDEQHKGLFKGIFDVCKSPSDASALSHLKHVLTEHFKTEEGMMKDAHFSDYDNHKHIHDDFEKQLDAQHVPIPVEKVTAAKEWLVNHIKGIDFKYKTHL</sequence>
<dbReference type="InterPro" id="IPR012827">
    <property type="entry name" value="Hemerythrin_metal-bd"/>
</dbReference>
<dbReference type="eggNOG" id="ENOG502SW2H">
    <property type="taxonomic scope" value="Eukaryota"/>
</dbReference>
<reference evidence="8" key="1">
    <citation type="submission" date="2012-12" db="EMBL/GenBank/DDBJ databases">
        <authorList>
            <person name="Hellsten U."/>
            <person name="Grimwood J."/>
            <person name="Chapman J.A."/>
            <person name="Shapiro H."/>
            <person name="Aerts A."/>
            <person name="Otillar R.P."/>
            <person name="Terry A.Y."/>
            <person name="Boore J.L."/>
            <person name="Simakov O."/>
            <person name="Marletaz F."/>
            <person name="Cho S.-J."/>
            <person name="Edsinger-Gonzales E."/>
            <person name="Havlak P."/>
            <person name="Kuo D.-H."/>
            <person name="Larsson T."/>
            <person name="Lv J."/>
            <person name="Arendt D."/>
            <person name="Savage R."/>
            <person name="Osoegawa K."/>
            <person name="de Jong P."/>
            <person name="Lindberg D.R."/>
            <person name="Seaver E.C."/>
            <person name="Weisblat D.A."/>
            <person name="Putnam N.H."/>
            <person name="Grigoriev I.V."/>
            <person name="Rokhsar D.S."/>
        </authorList>
    </citation>
    <scope>NUCLEOTIDE SEQUENCE</scope>
</reference>
<proteinExistence type="inferred from homology"/>
<dbReference type="SUPFAM" id="SSF47188">
    <property type="entry name" value="Hemerythrin-like"/>
    <property type="match status" value="1"/>
</dbReference>
<dbReference type="EnsemblMetazoa" id="HelroT81783">
    <property type="protein sequence ID" value="HelroP81783"/>
    <property type="gene ID" value="HelroG81783"/>
</dbReference>
<name>T1G4I7_HELRO</name>
<feature type="binding site" evidence="4">
    <location>
        <position position="114"/>
    </location>
    <ligand>
        <name>Fe cation</name>
        <dbReference type="ChEBI" id="CHEBI:24875"/>
        <label>1</label>
    </ligand>
</feature>
<dbReference type="CDD" id="cd12107">
    <property type="entry name" value="Hemerythrin"/>
    <property type="match status" value="1"/>
</dbReference>
<dbReference type="PANTHER" id="PTHR37164:SF1">
    <property type="entry name" value="BACTERIOHEMERYTHRIN"/>
    <property type="match status" value="1"/>
</dbReference>
<dbReference type="Pfam" id="PF01814">
    <property type="entry name" value="Hemerythrin"/>
    <property type="match status" value="1"/>
</dbReference>
<dbReference type="InterPro" id="IPR035938">
    <property type="entry name" value="Hemerythrin-like_sf"/>
</dbReference>
<dbReference type="GeneID" id="20215985"/>
<feature type="binding site" evidence="4">
    <location>
        <position position="57"/>
    </location>
    <ligand>
        <name>Fe cation</name>
        <dbReference type="ChEBI" id="CHEBI:24875"/>
        <label>1</label>
    </ligand>
</feature>
<evidence type="ECO:0000313" key="7">
    <source>
        <dbReference type="EnsemblMetazoa" id="HelroP81783"/>
    </source>
</evidence>
<dbReference type="InterPro" id="IPR002063">
    <property type="entry name" value="Haemerythrin"/>
</dbReference>
<dbReference type="Proteomes" id="UP000015101">
    <property type="component" value="Unassembled WGS sequence"/>
</dbReference>
<dbReference type="CTD" id="20215985"/>
<feature type="binding site" evidence="4">
    <location>
        <position position="61"/>
    </location>
    <ligand>
        <name>Fe cation</name>
        <dbReference type="ChEBI" id="CHEBI:24875"/>
        <label>1</label>
    </ligand>
</feature>
<dbReference type="EMBL" id="AMQM01005046">
    <property type="status" value="NOT_ANNOTATED_CDS"/>
    <property type="molecule type" value="Genomic_DNA"/>
</dbReference>
<dbReference type="RefSeq" id="XP_009020517.1">
    <property type="nucleotide sequence ID" value="XM_009022269.1"/>
</dbReference>
<dbReference type="InterPro" id="IPR050669">
    <property type="entry name" value="Hemerythrin"/>
</dbReference>
<dbReference type="InParanoid" id="T1G4I7"/>
<feature type="binding site" evidence="4">
    <location>
        <position position="109"/>
    </location>
    <ligand>
        <name>Fe cation</name>
        <dbReference type="ChEBI" id="CHEBI:24875"/>
        <label>2</label>
    </ligand>
</feature>
<dbReference type="NCBIfam" id="TIGR00058">
    <property type="entry name" value="Hemerythrin"/>
    <property type="match status" value="1"/>
</dbReference>
<evidence type="ECO:0000256" key="4">
    <source>
        <dbReference type="PIRSR" id="PIRSR002033-1"/>
    </source>
</evidence>
<evidence type="ECO:0000259" key="5">
    <source>
        <dbReference type="Pfam" id="PF01814"/>
    </source>
</evidence>
<keyword evidence="3 4" id="KW-0408">Iron</keyword>
<feature type="binding site" evidence="4">
    <location>
        <position position="61"/>
    </location>
    <ligand>
        <name>Fe cation</name>
        <dbReference type="ChEBI" id="CHEBI:24875"/>
        <label>2</label>
    </ligand>
</feature>
<dbReference type="OrthoDB" id="10249344at2759"/>
<feature type="binding site" evidence="4">
    <location>
        <position position="80"/>
    </location>
    <ligand>
        <name>Fe cation</name>
        <dbReference type="ChEBI" id="CHEBI:24875"/>
        <label>2</label>
    </ligand>
</feature>
<evidence type="ECO:0000313" key="8">
    <source>
        <dbReference type="Proteomes" id="UP000015101"/>
    </source>
</evidence>
<keyword evidence="8" id="KW-1185">Reference proteome</keyword>
<dbReference type="PRINTS" id="PR00186">
    <property type="entry name" value="HEMERYTHRIN"/>
</dbReference>
<dbReference type="HOGENOM" id="CLU_086902_4_0_1"/>
<dbReference type="PROSITE" id="PS00550">
    <property type="entry name" value="HEMERYTHRINS"/>
    <property type="match status" value="1"/>
</dbReference>
<feature type="binding site" evidence="4">
    <location>
        <position position="114"/>
    </location>
    <ligand>
        <name>Fe cation</name>
        <dbReference type="ChEBI" id="CHEBI:24875"/>
        <label>2</label>
    </ligand>
</feature>
<evidence type="ECO:0000256" key="3">
    <source>
        <dbReference type="ARBA" id="ARBA00023004"/>
    </source>
</evidence>
<dbReference type="OMA" id="EGMMARG"/>
<dbReference type="Gene3D" id="1.20.120.50">
    <property type="entry name" value="Hemerythrin-like"/>
    <property type="match status" value="1"/>
</dbReference>
<gene>
    <name evidence="7" type="primary">20215985</name>
    <name evidence="6" type="ORF">HELRODRAFT_81783</name>
</gene>
<dbReference type="EMBL" id="KB096785">
    <property type="protein sequence ID" value="ESO01281.1"/>
    <property type="molecule type" value="Genomic_DNA"/>
</dbReference>
<protein>
    <recommendedName>
        <fullName evidence="5">Hemerythrin-like domain-containing protein</fullName>
    </recommendedName>
</protein>
<comment type="similarity">
    <text evidence="1">Belongs to the hemerythrin family.</text>
</comment>
<dbReference type="InterPro" id="IPR016131">
    <property type="entry name" value="Haemerythrin_Fe_BS"/>
</dbReference>
<dbReference type="PIRSF" id="PIRSF002033">
    <property type="entry name" value="Hemerythrin"/>
    <property type="match status" value="1"/>
</dbReference>
<reference evidence="6 8" key="2">
    <citation type="journal article" date="2013" name="Nature">
        <title>Insights into bilaterian evolution from three spiralian genomes.</title>
        <authorList>
            <person name="Simakov O."/>
            <person name="Marletaz F."/>
            <person name="Cho S.J."/>
            <person name="Edsinger-Gonzales E."/>
            <person name="Havlak P."/>
            <person name="Hellsten U."/>
            <person name="Kuo D.H."/>
            <person name="Larsson T."/>
            <person name="Lv J."/>
            <person name="Arendt D."/>
            <person name="Savage R."/>
            <person name="Osoegawa K."/>
            <person name="de Jong P."/>
            <person name="Grimwood J."/>
            <person name="Chapman J.A."/>
            <person name="Shapiro H."/>
            <person name="Aerts A."/>
            <person name="Otillar R.P."/>
            <person name="Terry A.Y."/>
            <person name="Boore J.L."/>
            <person name="Grigoriev I.V."/>
            <person name="Lindberg D.R."/>
            <person name="Seaver E.C."/>
            <person name="Weisblat D.A."/>
            <person name="Putnam N.H."/>
            <person name="Rokhsar D.S."/>
        </authorList>
    </citation>
    <scope>NUCLEOTIDE SEQUENCE</scope>
</reference>
<evidence type="ECO:0000313" key="6">
    <source>
        <dbReference type="EMBL" id="ESO01281.1"/>
    </source>
</evidence>
<evidence type="ECO:0000256" key="2">
    <source>
        <dbReference type="ARBA" id="ARBA00022723"/>
    </source>
</evidence>